<reference evidence="2 3" key="1">
    <citation type="journal article" date="2019" name="Int. J. Syst. Evol. Microbiol.">
        <title>The Global Catalogue of Microorganisms (GCM) 10K type strain sequencing project: providing services to taxonomists for standard genome sequencing and annotation.</title>
        <authorList>
            <consortium name="The Broad Institute Genomics Platform"/>
            <consortium name="The Broad Institute Genome Sequencing Center for Infectious Disease"/>
            <person name="Wu L."/>
            <person name="Ma J."/>
        </authorList>
    </citation>
    <scope>NUCLEOTIDE SEQUENCE [LARGE SCALE GENOMIC DNA]</scope>
    <source>
        <strain evidence="2 3">LMG 29247</strain>
    </source>
</reference>
<proteinExistence type="predicted"/>
<dbReference type="Proteomes" id="UP001596383">
    <property type="component" value="Unassembled WGS sequence"/>
</dbReference>
<accession>A0ABD5SNW8</accession>
<feature type="domain" description="MIP18 family-like" evidence="1">
    <location>
        <begin position="14"/>
        <end position="85"/>
    </location>
</feature>
<gene>
    <name evidence="2" type="ORF">ACFQE6_09370</name>
</gene>
<evidence type="ECO:0000313" key="3">
    <source>
        <dbReference type="Proteomes" id="UP001596383"/>
    </source>
</evidence>
<evidence type="ECO:0000313" key="2">
    <source>
        <dbReference type="EMBL" id="MFC6765198.1"/>
    </source>
</evidence>
<dbReference type="InterPro" id="IPR002744">
    <property type="entry name" value="MIP18-like"/>
</dbReference>
<dbReference type="Gene3D" id="3.30.300.130">
    <property type="entry name" value="Fe-S cluster assembly (FSCA)"/>
    <property type="match status" value="1"/>
</dbReference>
<comment type="caution">
    <text evidence="2">The sequence shown here is derived from an EMBL/GenBank/DDBJ whole genome shotgun (WGS) entry which is preliminary data.</text>
</comment>
<dbReference type="InterPro" id="IPR034904">
    <property type="entry name" value="FSCA_dom_sf"/>
</dbReference>
<organism evidence="2 3">
    <name type="scientific">Natrinema soli</name>
    <dbReference type="NCBI Taxonomy" id="1930624"/>
    <lineage>
        <taxon>Archaea</taxon>
        <taxon>Methanobacteriati</taxon>
        <taxon>Methanobacteriota</taxon>
        <taxon>Stenosarchaea group</taxon>
        <taxon>Halobacteria</taxon>
        <taxon>Halobacteriales</taxon>
        <taxon>Natrialbaceae</taxon>
        <taxon>Natrinema</taxon>
    </lineage>
</organism>
<keyword evidence="3" id="KW-1185">Reference proteome</keyword>
<dbReference type="RefSeq" id="WP_273738235.1">
    <property type="nucleotide sequence ID" value="NZ_JAQIVI010000132.1"/>
</dbReference>
<dbReference type="SUPFAM" id="SSF117916">
    <property type="entry name" value="Fe-S cluster assembly (FSCA) domain-like"/>
    <property type="match status" value="1"/>
</dbReference>
<protein>
    <submittedName>
        <fullName evidence="2">Iron-sulfur cluster assembly protein</fullName>
    </submittedName>
</protein>
<evidence type="ECO:0000259" key="1">
    <source>
        <dbReference type="Pfam" id="PF01883"/>
    </source>
</evidence>
<dbReference type="AlphaFoldDB" id="A0ABD5SNW8"/>
<dbReference type="Pfam" id="PF01883">
    <property type="entry name" value="FeS_assembly_P"/>
    <property type="match status" value="1"/>
</dbReference>
<sequence length="249" mass="27332">MSIDNSRNTPPSISDVRKRLDNVTDPELDESIVALDYISEIVVQGTTVDVSFMLPTAWCSPAFAWMMATDARDEVESLPGVDQASIVLREHMHETEITEGVNARRSFGEVFPDADGSVADIRATLDSKARLARQYEALNELLDAGVTAEQIVALEYGDLSFDDGVAVTVQDRSVEIPVSADPLESYVEKARATGLIDDDCDVLFRTPEGEPIEPEQFDLIHKRARLARVNMTGQGGVCDALNEARWSSN</sequence>
<name>A0ABD5SNW8_9EURY</name>
<dbReference type="EMBL" id="JBHSWV010000132">
    <property type="protein sequence ID" value="MFC6765198.1"/>
    <property type="molecule type" value="Genomic_DNA"/>
</dbReference>